<reference evidence="7 8" key="1">
    <citation type="submission" date="2019-02" db="EMBL/GenBank/DDBJ databases">
        <title>Genome sequencing of the rare red list fungi Antrodiella citrinella (Flaviporus citrinellus).</title>
        <authorList>
            <person name="Buettner E."/>
            <person name="Kellner H."/>
        </authorList>
    </citation>
    <scope>NUCLEOTIDE SEQUENCE [LARGE SCALE GENOMIC DNA]</scope>
    <source>
        <strain evidence="7 8">DSM 108506</strain>
    </source>
</reference>
<keyword evidence="8" id="KW-1185">Reference proteome</keyword>
<organism evidence="7 8">
    <name type="scientific">Antrodiella citrinella</name>
    <dbReference type="NCBI Taxonomy" id="2447956"/>
    <lineage>
        <taxon>Eukaryota</taxon>
        <taxon>Fungi</taxon>
        <taxon>Dikarya</taxon>
        <taxon>Basidiomycota</taxon>
        <taxon>Agaricomycotina</taxon>
        <taxon>Agaricomycetes</taxon>
        <taxon>Polyporales</taxon>
        <taxon>Steccherinaceae</taxon>
        <taxon>Antrodiella</taxon>
    </lineage>
</organism>
<evidence type="ECO:0000256" key="2">
    <source>
        <dbReference type="ARBA" id="ARBA00022771"/>
    </source>
</evidence>
<feature type="compositionally biased region" description="Polar residues" evidence="5">
    <location>
        <begin position="275"/>
        <end position="301"/>
    </location>
</feature>
<dbReference type="Proteomes" id="UP000308730">
    <property type="component" value="Unassembled WGS sequence"/>
</dbReference>
<evidence type="ECO:0000256" key="5">
    <source>
        <dbReference type="SAM" id="MobiDB-lite"/>
    </source>
</evidence>
<keyword evidence="3" id="KW-0862">Zinc</keyword>
<sequence length="301" mass="33583">MDHNDNDFLPPVADPRHFNEWLRTFILPPELHDSVNQHTADVQRLIDQTILNLPTLRKNQVPVDDSCGICLQPFDAIVNGDRQETGEGTMTLGSGEEIRLDGITRLEECGHMFCRTDLIEWIKGYHGTCPACRHQFLVIPSAPEDDMESVDDDYVPDPEDLAESDGFTDADDWDIEVEEDMILDSNHHSPILITDDDDDEVQEFEPDMEALMRFVARDSARAQRRRRRREEAAGNHEEGAGEESQENPGLSDSLGSESLSEDEVLAGLTAEEVGTSDNATVYTGESSGSSVHGRTTSQQTK</sequence>
<keyword evidence="2 4" id="KW-0863">Zinc-finger</keyword>
<evidence type="ECO:0000259" key="6">
    <source>
        <dbReference type="PROSITE" id="PS50089"/>
    </source>
</evidence>
<evidence type="ECO:0000256" key="1">
    <source>
        <dbReference type="ARBA" id="ARBA00022723"/>
    </source>
</evidence>
<gene>
    <name evidence="7" type="ORF">EUX98_g2894</name>
</gene>
<accession>A0A4V3XJ14</accession>
<dbReference type="OrthoDB" id="8062037at2759"/>
<dbReference type="Pfam" id="PF00097">
    <property type="entry name" value="zf-C3HC4"/>
    <property type="match status" value="1"/>
</dbReference>
<evidence type="ECO:0000313" key="8">
    <source>
        <dbReference type="Proteomes" id="UP000308730"/>
    </source>
</evidence>
<dbReference type="PROSITE" id="PS50089">
    <property type="entry name" value="ZF_RING_2"/>
    <property type="match status" value="1"/>
</dbReference>
<name>A0A4V3XJ14_9APHY</name>
<keyword evidence="1" id="KW-0479">Metal-binding</keyword>
<dbReference type="InterPro" id="IPR018957">
    <property type="entry name" value="Znf_C3HC4_RING-type"/>
</dbReference>
<evidence type="ECO:0000313" key="7">
    <source>
        <dbReference type="EMBL" id="THH31323.1"/>
    </source>
</evidence>
<proteinExistence type="predicted"/>
<dbReference type="EMBL" id="SGPM01000051">
    <property type="protein sequence ID" value="THH31323.1"/>
    <property type="molecule type" value="Genomic_DNA"/>
</dbReference>
<comment type="caution">
    <text evidence="7">The sequence shown here is derived from an EMBL/GenBank/DDBJ whole genome shotgun (WGS) entry which is preliminary data.</text>
</comment>
<dbReference type="InterPro" id="IPR013083">
    <property type="entry name" value="Znf_RING/FYVE/PHD"/>
</dbReference>
<feature type="compositionally biased region" description="Low complexity" evidence="5">
    <location>
        <begin position="249"/>
        <end position="258"/>
    </location>
</feature>
<dbReference type="CDD" id="cd16448">
    <property type="entry name" value="RING-H2"/>
    <property type="match status" value="1"/>
</dbReference>
<dbReference type="SUPFAM" id="SSF57850">
    <property type="entry name" value="RING/U-box"/>
    <property type="match status" value="1"/>
</dbReference>
<dbReference type="GO" id="GO:0008270">
    <property type="term" value="F:zinc ion binding"/>
    <property type="evidence" value="ECO:0007669"/>
    <property type="project" value="UniProtKB-KW"/>
</dbReference>
<dbReference type="InterPro" id="IPR001841">
    <property type="entry name" value="Znf_RING"/>
</dbReference>
<evidence type="ECO:0000256" key="3">
    <source>
        <dbReference type="ARBA" id="ARBA00022833"/>
    </source>
</evidence>
<feature type="region of interest" description="Disordered" evidence="5">
    <location>
        <begin position="219"/>
        <end position="301"/>
    </location>
</feature>
<evidence type="ECO:0000256" key="4">
    <source>
        <dbReference type="PROSITE-ProRule" id="PRU00175"/>
    </source>
</evidence>
<feature type="compositionally biased region" description="Basic and acidic residues" evidence="5">
    <location>
        <begin position="229"/>
        <end position="239"/>
    </location>
</feature>
<dbReference type="AlphaFoldDB" id="A0A4V3XJ14"/>
<dbReference type="Gene3D" id="3.30.40.10">
    <property type="entry name" value="Zinc/RING finger domain, C3HC4 (zinc finger)"/>
    <property type="match status" value="1"/>
</dbReference>
<feature type="region of interest" description="Disordered" evidence="5">
    <location>
        <begin position="145"/>
        <end position="169"/>
    </location>
</feature>
<protein>
    <recommendedName>
        <fullName evidence="6">RING-type domain-containing protein</fullName>
    </recommendedName>
</protein>
<feature type="domain" description="RING-type" evidence="6">
    <location>
        <begin position="67"/>
        <end position="133"/>
    </location>
</feature>